<proteinExistence type="predicted"/>
<name>X1AFD2_9ZZZZ</name>
<accession>X1AFD2</accession>
<comment type="caution">
    <text evidence="1">The sequence shown here is derived from an EMBL/GenBank/DDBJ whole genome shotgun (WGS) entry which is preliminary data.</text>
</comment>
<protein>
    <submittedName>
        <fullName evidence="1">Uncharacterized protein</fullName>
    </submittedName>
</protein>
<reference evidence="1" key="1">
    <citation type="journal article" date="2014" name="Front. Microbiol.">
        <title>High frequency of phylogenetically diverse reductive dehalogenase-homologous genes in deep subseafloor sedimentary metagenomes.</title>
        <authorList>
            <person name="Kawai M."/>
            <person name="Futagami T."/>
            <person name="Toyoda A."/>
            <person name="Takaki Y."/>
            <person name="Nishi S."/>
            <person name="Hori S."/>
            <person name="Arai W."/>
            <person name="Tsubouchi T."/>
            <person name="Morono Y."/>
            <person name="Uchiyama I."/>
            <person name="Ito T."/>
            <person name="Fujiyama A."/>
            <person name="Inagaki F."/>
            <person name="Takami H."/>
        </authorList>
    </citation>
    <scope>NUCLEOTIDE SEQUENCE</scope>
    <source>
        <strain evidence="1">Expedition CK06-06</strain>
    </source>
</reference>
<sequence>MLTEFCIILNNKIIFCSDECRYNTFEIILYLKDLLTNVNPKNTWRLHKITLESVHSKRETIIIKHIVLNGDQLFFCMIGEFSEFSIKCYELLRDFQNKVEIYYNSIEILKQAHKKVLFNTIIENIVDFILKEYEEFLDKEWFEADVMYNDFKENKILYCGISADGLPIIYKLFSNSLLKNLDFKVDDEKKEIFISNFSSKLSTLAVNALIRANSHLKSIHIKDIEEDSFKYSLFGELNGYTVEMVGIGNYFQIQKIFDELLNALSKYKVLQNNFNGDLKPYRALNNDIEQILLYINK</sequence>
<dbReference type="EMBL" id="BART01001595">
    <property type="protein sequence ID" value="GAG71418.1"/>
    <property type="molecule type" value="Genomic_DNA"/>
</dbReference>
<gene>
    <name evidence="1" type="ORF">S01H4_05485</name>
</gene>
<evidence type="ECO:0000313" key="1">
    <source>
        <dbReference type="EMBL" id="GAG71418.1"/>
    </source>
</evidence>
<organism evidence="1">
    <name type="scientific">marine sediment metagenome</name>
    <dbReference type="NCBI Taxonomy" id="412755"/>
    <lineage>
        <taxon>unclassified sequences</taxon>
        <taxon>metagenomes</taxon>
        <taxon>ecological metagenomes</taxon>
    </lineage>
</organism>
<dbReference type="AlphaFoldDB" id="X1AFD2"/>